<dbReference type="FunFam" id="1.10.287.600:FF:000003">
    <property type="entry name" value="Tubulin beta chain"/>
    <property type="match status" value="1"/>
</dbReference>
<evidence type="ECO:0000313" key="26">
    <source>
        <dbReference type="EMBL" id="KAF9696082.1"/>
    </source>
</evidence>
<keyword evidence="27" id="KW-1185">Reference proteome</keyword>
<name>A0A8H7MJN8_9PLEO</name>
<keyword evidence="13" id="KW-0378">Hydrolase</keyword>
<keyword evidence="16" id="KW-0342">GTP-binding</keyword>
<dbReference type="InterPro" id="IPR023123">
    <property type="entry name" value="Tubulin_C"/>
</dbReference>
<dbReference type="GO" id="GO:0007052">
    <property type="term" value="P:mitotic spindle organization"/>
    <property type="evidence" value="ECO:0007669"/>
    <property type="project" value="UniProtKB-ARBA"/>
</dbReference>
<keyword evidence="17 23" id="KW-0472">Membrane</keyword>
<comment type="cofactor">
    <cofactor evidence="1">
        <name>Mg(2+)</name>
        <dbReference type="ChEBI" id="CHEBI:18420"/>
    </cofactor>
</comment>
<proteinExistence type="inferred from homology"/>
<keyword evidence="9 23" id="KW-0812">Transmembrane</keyword>
<feature type="binding site" evidence="22">
    <location>
        <position position="81"/>
    </location>
    <ligand>
        <name>Zn(2+)</name>
        <dbReference type="ChEBI" id="CHEBI:29105"/>
        <note>catalytic</note>
    </ligand>
</feature>
<dbReference type="FunFam" id="3.30.1330.20:FF:000002">
    <property type="entry name" value="Tubulin beta chain"/>
    <property type="match status" value="1"/>
</dbReference>
<evidence type="ECO:0000256" key="16">
    <source>
        <dbReference type="ARBA" id="ARBA00023134"/>
    </source>
</evidence>
<evidence type="ECO:0000256" key="5">
    <source>
        <dbReference type="ARBA" id="ARBA00009780"/>
    </source>
</evidence>
<dbReference type="GO" id="GO:0000070">
    <property type="term" value="P:mitotic sister chromatid segregation"/>
    <property type="evidence" value="ECO:0007669"/>
    <property type="project" value="UniProtKB-ARBA"/>
</dbReference>
<evidence type="ECO:0000256" key="13">
    <source>
        <dbReference type="ARBA" id="ARBA00022801"/>
    </source>
</evidence>
<dbReference type="FunFam" id="3.40.50.1440:FF:000009">
    <property type="entry name" value="Tubulin beta chain"/>
    <property type="match status" value="1"/>
</dbReference>
<dbReference type="InterPro" id="IPR036525">
    <property type="entry name" value="Tubulin/FtsZ_GTPase_sf"/>
</dbReference>
<evidence type="ECO:0000256" key="9">
    <source>
        <dbReference type="ARBA" id="ARBA00022692"/>
    </source>
</evidence>
<dbReference type="Pfam" id="PF00091">
    <property type="entry name" value="Tubulin"/>
    <property type="match status" value="1"/>
</dbReference>
<keyword evidence="14" id="KW-0460">Magnesium</keyword>
<feature type="binding site" evidence="22">
    <location>
        <position position="255"/>
    </location>
    <ligand>
        <name>Zn(2+)</name>
        <dbReference type="ChEBI" id="CHEBI:29105"/>
        <note>catalytic</note>
    </ligand>
</feature>
<dbReference type="GO" id="GO:0003924">
    <property type="term" value="F:GTPase activity"/>
    <property type="evidence" value="ECO:0007669"/>
    <property type="project" value="InterPro"/>
</dbReference>
<dbReference type="CDD" id="cd02187">
    <property type="entry name" value="beta_tubulin"/>
    <property type="match status" value="1"/>
</dbReference>
<evidence type="ECO:0000256" key="22">
    <source>
        <dbReference type="PIRSR" id="PIRSR608901-2"/>
    </source>
</evidence>
<evidence type="ECO:0000256" key="8">
    <source>
        <dbReference type="ARBA" id="ARBA00022490"/>
    </source>
</evidence>
<feature type="transmembrane region" description="Helical" evidence="23">
    <location>
        <begin position="94"/>
        <end position="111"/>
    </location>
</feature>
<comment type="function">
    <text evidence="20">Tubulin is the major constituent of microtubules, a cylinder consisting of laterally associated linear protofilaments composed of alpha- and beta-tubulin heterodimers. Microtubules grow by the addition of GTP-tubulin dimers to the microtubule end, where a stabilizing cap forms. Below the cap, tubulin dimers are in GDP-bound state, owing to GTPase activity of alpha-tubulin.</text>
</comment>
<gene>
    <name evidence="26" type="ORF">EKO04_005997</name>
</gene>
<evidence type="ECO:0000259" key="24">
    <source>
        <dbReference type="SMART" id="SM00864"/>
    </source>
</evidence>
<evidence type="ECO:0000256" key="21">
    <source>
        <dbReference type="PIRSR" id="PIRSR608901-1"/>
    </source>
</evidence>
<dbReference type="PRINTS" id="PR01161">
    <property type="entry name" value="TUBULIN"/>
</dbReference>
<feature type="transmembrane region" description="Helical" evidence="23">
    <location>
        <begin position="30"/>
        <end position="48"/>
    </location>
</feature>
<comment type="similarity">
    <text evidence="4">Belongs to the tubulin family.</text>
</comment>
<feature type="binding site" evidence="21">
    <location>
        <position position="24"/>
    </location>
    <ligand>
        <name>Ca(2+)</name>
        <dbReference type="ChEBI" id="CHEBI:29108"/>
    </ligand>
</feature>
<feature type="domain" description="Tubulin/FtsZ GTPase" evidence="24">
    <location>
        <begin position="406"/>
        <end position="603"/>
    </location>
</feature>
<dbReference type="InterPro" id="IPR037103">
    <property type="entry name" value="Tubulin/FtsZ-like_C"/>
</dbReference>
<evidence type="ECO:0000256" key="23">
    <source>
        <dbReference type="SAM" id="Phobius"/>
    </source>
</evidence>
<comment type="subunit">
    <text evidence="6">Dimer of alpha and beta chains. A typical microtubule is a hollow water-filled tube with an outer diameter of 25 nm and an inner diameter of 15 nM. Alpha-beta heterodimers associate head-to-tail to form protofilaments running lengthwise along the microtubule wall with the beta-tubulin subunit facing the microtubule plus end conferring a structural polarity. Microtubules usually have 13 protofilaments but different protofilament numbers can be found in some organisms and specialized cells.</text>
</comment>
<dbReference type="InterPro" id="IPR017975">
    <property type="entry name" value="Tubulin_CS"/>
</dbReference>
<dbReference type="SUPFAM" id="SSF52490">
    <property type="entry name" value="Tubulin nucleotide-binding domain-like"/>
    <property type="match status" value="1"/>
</dbReference>
<dbReference type="GO" id="GO:0046872">
    <property type="term" value="F:metal ion binding"/>
    <property type="evidence" value="ECO:0007669"/>
    <property type="project" value="UniProtKB-KW"/>
</dbReference>
<feature type="transmembrane region" description="Helical" evidence="23">
    <location>
        <begin position="60"/>
        <end position="82"/>
    </location>
</feature>
<evidence type="ECO:0000256" key="10">
    <source>
        <dbReference type="ARBA" id="ARBA00022701"/>
    </source>
</evidence>
<evidence type="ECO:0000256" key="17">
    <source>
        <dbReference type="ARBA" id="ARBA00023136"/>
    </source>
</evidence>
<accession>A0A8H7MJN8</accession>
<evidence type="ECO:0000256" key="6">
    <source>
        <dbReference type="ARBA" id="ARBA00011747"/>
    </source>
</evidence>
<dbReference type="Pfam" id="PF05875">
    <property type="entry name" value="Ceramidase"/>
    <property type="match status" value="1"/>
</dbReference>
<evidence type="ECO:0000256" key="15">
    <source>
        <dbReference type="ARBA" id="ARBA00022989"/>
    </source>
</evidence>
<keyword evidence="12" id="KW-0547">Nucleotide-binding</keyword>
<dbReference type="InterPro" id="IPR003008">
    <property type="entry name" value="Tubulin_FtsZ_GTPase"/>
</dbReference>
<keyword evidence="8" id="KW-0963">Cytoplasm</keyword>
<comment type="subcellular location">
    <subcellularLocation>
        <location evidence="3">Cytoplasm</location>
        <location evidence="3">Cytoskeleton</location>
    </subcellularLocation>
    <subcellularLocation>
        <location evidence="2">Membrane</location>
        <topology evidence="2">Multi-pass membrane protein</topology>
    </subcellularLocation>
</comment>
<dbReference type="GO" id="GO:0006672">
    <property type="term" value="P:ceramide metabolic process"/>
    <property type="evidence" value="ECO:0007669"/>
    <property type="project" value="InterPro"/>
</dbReference>
<feature type="transmembrane region" description="Helical" evidence="23">
    <location>
        <begin position="330"/>
        <end position="354"/>
    </location>
</feature>
<dbReference type="EMBL" id="RZGK01000010">
    <property type="protein sequence ID" value="KAF9696082.1"/>
    <property type="molecule type" value="Genomic_DNA"/>
</dbReference>
<dbReference type="SMART" id="SM00865">
    <property type="entry name" value="Tubulin_C"/>
    <property type="match status" value="1"/>
</dbReference>
<evidence type="ECO:0000256" key="19">
    <source>
        <dbReference type="ARBA" id="ARBA00030446"/>
    </source>
</evidence>
<evidence type="ECO:0000256" key="11">
    <source>
        <dbReference type="ARBA" id="ARBA00022723"/>
    </source>
</evidence>
<feature type="transmembrane region" description="Helical" evidence="23">
    <location>
        <begin position="147"/>
        <end position="167"/>
    </location>
</feature>
<evidence type="ECO:0000256" key="1">
    <source>
        <dbReference type="ARBA" id="ARBA00001946"/>
    </source>
</evidence>
<evidence type="ECO:0000256" key="4">
    <source>
        <dbReference type="ARBA" id="ARBA00009636"/>
    </source>
</evidence>
<dbReference type="PANTHER" id="PTHR11588">
    <property type="entry name" value="TUBULIN"/>
    <property type="match status" value="1"/>
</dbReference>
<dbReference type="GO" id="GO:0016020">
    <property type="term" value="C:membrane"/>
    <property type="evidence" value="ECO:0007669"/>
    <property type="project" value="UniProtKB-SubCell"/>
</dbReference>
<keyword evidence="10" id="KW-0493">Microtubule</keyword>
<keyword evidence="21" id="KW-0106">Calcium</keyword>
<dbReference type="GO" id="GO:0005874">
    <property type="term" value="C:microtubule"/>
    <property type="evidence" value="ECO:0007669"/>
    <property type="project" value="UniProtKB-KW"/>
</dbReference>
<comment type="similarity">
    <text evidence="5">Belongs to the alkaline ceramidase family.</text>
</comment>
<dbReference type="InterPro" id="IPR008901">
    <property type="entry name" value="ACER"/>
</dbReference>
<dbReference type="Proteomes" id="UP000651452">
    <property type="component" value="Unassembled WGS sequence"/>
</dbReference>
<evidence type="ECO:0000256" key="2">
    <source>
        <dbReference type="ARBA" id="ARBA00004141"/>
    </source>
</evidence>
<dbReference type="PROSITE" id="PS00227">
    <property type="entry name" value="TUBULIN"/>
    <property type="match status" value="1"/>
</dbReference>
<evidence type="ECO:0000256" key="3">
    <source>
        <dbReference type="ARBA" id="ARBA00004245"/>
    </source>
</evidence>
<dbReference type="Gene3D" id="3.40.50.1440">
    <property type="entry name" value="Tubulin/FtsZ, GTPase domain"/>
    <property type="match status" value="1"/>
</dbReference>
<feature type="transmembrane region" description="Helical" evidence="23">
    <location>
        <begin position="118"/>
        <end position="135"/>
    </location>
</feature>
<comment type="cofactor">
    <cofactor evidence="22">
        <name>Zn(2+)</name>
        <dbReference type="ChEBI" id="CHEBI:29105"/>
    </cofactor>
</comment>
<evidence type="ECO:0000256" key="12">
    <source>
        <dbReference type="ARBA" id="ARBA00022741"/>
    </source>
</evidence>
<evidence type="ECO:0000259" key="25">
    <source>
        <dbReference type="SMART" id="SM00865"/>
    </source>
</evidence>
<sequence length="806" mass="91355">MASLFSWLPSLPYPAEQDGYWSPNYVVTPYAAEIINTLTNLLFMYLASKGIRNCLKHGHDTVFLVAFIGYVLVGTGSFLFHATLKYPMQLVDELSMIYTTCLMCFATFSYGKSLRYSTFLAIGLVSLALFVTLYYHHIQDPAFHQNVYALLTAIVLFRAMYMMEVAIRPRFQSDERKALNPRPDRAAEAVRKQEDLRDQEILRTMWKMITAGLSIFLGGFAVWHLDNVHCSKLIRWRREIGMPWGFLLEGHGWWHLMTGTGAYFYIVWGIWLRHCLNYRHDEYELYWPDWITMPEVIKAKSPTERVAGKGGKEDTVKHEMMLRRQTVRRFFPSFPSPIDSAVVFCGCLLTLPLLTQIANMREIVHLQTGQCGNQIGAAFWQTISGEHGLDGSGVYNGTSDLQLERMNVYFNEASGNKFVPRAVLVDLEPGTMDAVRAGPFGQLFRPDNFVFGQSGAGNNWAKGHYTEGAELVDQVLDVVRREAEGCDCLQGFQITHSLGGGTGAGMGTLLISKIREEFPDRMMATFSVVPSPKVSDTVVEPYNATLSIHQLVENSDETFCIDNEALYDICMRTLKLNNPSYGDLNHLVSAVMSGVTTCLRFPGQLNSDLRKLAVNMVPFPRLHFFMVGFAPLTSRGAHSFRAVTVPELTQQMFDPKNMMAASDFRNGRYLTCSAYFRGKVSMKEVEDQMRNVQNKNSSYFVEWIPNNVQTALCSVPPRGLKMSSTFVGNSTSIQELFKRVGDQFTAMFRRKAFLHWYTGEGMDEMEFTEAESNMNDLVSEYQQYQEASVSDAEEEYDEEAPLEAEE</sequence>
<dbReference type="Pfam" id="PF03953">
    <property type="entry name" value="Tubulin_C"/>
    <property type="match status" value="1"/>
</dbReference>
<dbReference type="SMART" id="SM00864">
    <property type="entry name" value="Tubulin"/>
    <property type="match status" value="1"/>
</dbReference>
<dbReference type="InterPro" id="IPR000217">
    <property type="entry name" value="Tubulin"/>
</dbReference>
<feature type="transmembrane region" description="Helical" evidence="23">
    <location>
        <begin position="252"/>
        <end position="272"/>
    </location>
</feature>
<dbReference type="Gene3D" id="1.10.287.600">
    <property type="entry name" value="Helix hairpin bin"/>
    <property type="match status" value="1"/>
</dbReference>
<organism evidence="26 27">
    <name type="scientific">Ascochyta lentis</name>
    <dbReference type="NCBI Taxonomy" id="205686"/>
    <lineage>
        <taxon>Eukaryota</taxon>
        <taxon>Fungi</taxon>
        <taxon>Dikarya</taxon>
        <taxon>Ascomycota</taxon>
        <taxon>Pezizomycotina</taxon>
        <taxon>Dothideomycetes</taxon>
        <taxon>Pleosporomycetidae</taxon>
        <taxon>Pleosporales</taxon>
        <taxon>Pleosporineae</taxon>
        <taxon>Didymellaceae</taxon>
        <taxon>Ascochyta</taxon>
    </lineage>
</organism>
<feature type="binding site" evidence="22">
    <location>
        <position position="251"/>
    </location>
    <ligand>
        <name>Zn(2+)</name>
        <dbReference type="ChEBI" id="CHEBI:29105"/>
        <note>catalytic</note>
    </ligand>
</feature>
<keyword evidence="11 21" id="KW-0479">Metal-binding</keyword>
<dbReference type="GO" id="GO:0097435">
    <property type="term" value="P:supramolecular fiber organization"/>
    <property type="evidence" value="ECO:0007669"/>
    <property type="project" value="UniProtKB-ARBA"/>
</dbReference>
<feature type="binding site" evidence="21">
    <location>
        <position position="33"/>
    </location>
    <ligand>
        <name>Ca(2+)</name>
        <dbReference type="ChEBI" id="CHEBI:29108"/>
    </ligand>
</feature>
<keyword evidence="15 23" id="KW-1133">Transmembrane helix</keyword>
<reference evidence="26" key="2">
    <citation type="submission" date="2020-09" db="EMBL/GenBank/DDBJ databases">
        <title>Reference genome assembly for Australian Ascochyta lentis isolate Al4.</title>
        <authorList>
            <person name="Lee R.C."/>
            <person name="Farfan-Caceres L.M."/>
            <person name="Debler J.W."/>
            <person name="Williams A.H."/>
            <person name="Henares B.M."/>
        </authorList>
    </citation>
    <scope>NUCLEOTIDE SEQUENCE</scope>
    <source>
        <strain evidence="26">Al4</strain>
    </source>
</reference>
<evidence type="ECO:0000313" key="27">
    <source>
        <dbReference type="Proteomes" id="UP000651452"/>
    </source>
</evidence>
<comment type="caution">
    <text evidence="26">The sequence shown here is derived from an EMBL/GenBank/DDBJ whole genome shotgun (WGS) entry which is preliminary data.</text>
</comment>
<feature type="domain" description="Tubulin/FtsZ 2-layer sandwich" evidence="25">
    <location>
        <begin position="605"/>
        <end position="742"/>
    </location>
</feature>
<dbReference type="InterPro" id="IPR018316">
    <property type="entry name" value="Tubulin/FtsZ_2-layer-sand-dom"/>
</dbReference>
<dbReference type="PRINTS" id="PR01163">
    <property type="entry name" value="BETATUBULIN"/>
</dbReference>
<evidence type="ECO:0000256" key="14">
    <source>
        <dbReference type="ARBA" id="ARBA00022842"/>
    </source>
</evidence>
<dbReference type="InterPro" id="IPR002453">
    <property type="entry name" value="Beta_tubulin"/>
</dbReference>
<dbReference type="GO" id="GO:0016811">
    <property type="term" value="F:hydrolase activity, acting on carbon-nitrogen (but not peptide) bonds, in linear amides"/>
    <property type="evidence" value="ECO:0007669"/>
    <property type="project" value="InterPro"/>
</dbReference>
<reference evidence="26" key="1">
    <citation type="submission" date="2018-12" db="EMBL/GenBank/DDBJ databases">
        <authorList>
            <person name="Syme R.A."/>
            <person name="Farfan-Caceres L."/>
            <person name="Lichtenzveig J."/>
        </authorList>
    </citation>
    <scope>NUCLEOTIDE SEQUENCE</scope>
    <source>
        <strain evidence="26">Al4</strain>
    </source>
</reference>
<keyword evidence="22" id="KW-0862">Zinc</keyword>
<dbReference type="GO" id="GO:0005525">
    <property type="term" value="F:GTP binding"/>
    <property type="evidence" value="ECO:0007669"/>
    <property type="project" value="UniProtKB-KW"/>
</dbReference>
<dbReference type="Gene3D" id="3.30.1330.20">
    <property type="entry name" value="Tubulin/FtsZ, C-terminal domain"/>
    <property type="match status" value="1"/>
</dbReference>
<evidence type="ECO:0000256" key="20">
    <source>
        <dbReference type="ARBA" id="ARBA00034296"/>
    </source>
</evidence>
<dbReference type="InterPro" id="IPR008280">
    <property type="entry name" value="Tub_FtsZ_C"/>
</dbReference>
<evidence type="ECO:0000256" key="18">
    <source>
        <dbReference type="ARBA" id="ARBA00023212"/>
    </source>
</evidence>
<protein>
    <recommendedName>
        <fullName evidence="7">Tubulin beta chain</fullName>
    </recommendedName>
    <alternativeName>
        <fullName evidence="19">Beta-tubulin</fullName>
    </alternativeName>
</protein>
<keyword evidence="18" id="KW-0206">Cytoskeleton</keyword>
<dbReference type="SUPFAM" id="SSF55307">
    <property type="entry name" value="Tubulin C-terminal domain-like"/>
    <property type="match status" value="1"/>
</dbReference>
<dbReference type="OrthoDB" id="1662883at2759"/>
<evidence type="ECO:0000256" key="7">
    <source>
        <dbReference type="ARBA" id="ARBA00013288"/>
    </source>
</evidence>
<feature type="transmembrane region" description="Helical" evidence="23">
    <location>
        <begin position="205"/>
        <end position="225"/>
    </location>
</feature>
<dbReference type="AlphaFoldDB" id="A0A8H7MJN8"/>
<dbReference type="GO" id="GO:0005200">
    <property type="term" value="F:structural constituent of cytoskeleton"/>
    <property type="evidence" value="ECO:0007669"/>
    <property type="project" value="InterPro"/>
</dbReference>